<dbReference type="PANTHER" id="PTHR43591">
    <property type="entry name" value="METHYLTRANSFERASE"/>
    <property type="match status" value="1"/>
</dbReference>
<organism evidence="1">
    <name type="scientific">Ostreococcus mediterraneus</name>
    <dbReference type="NCBI Taxonomy" id="1486918"/>
    <lineage>
        <taxon>Eukaryota</taxon>
        <taxon>Viridiplantae</taxon>
        <taxon>Chlorophyta</taxon>
        <taxon>Mamiellophyceae</taxon>
        <taxon>Mamiellales</taxon>
        <taxon>Bathycoccaceae</taxon>
        <taxon>Ostreococcus</taxon>
    </lineage>
</organism>
<protein>
    <recommendedName>
        <fullName evidence="2">Methyltransferase domain-containing protein</fullName>
    </recommendedName>
</protein>
<evidence type="ECO:0008006" key="2">
    <source>
        <dbReference type="Google" id="ProtNLM"/>
    </source>
</evidence>
<name>A0A7S1ENT3_9CHLO</name>
<proteinExistence type="predicted"/>
<reference evidence="1" key="1">
    <citation type="submission" date="2021-01" db="EMBL/GenBank/DDBJ databases">
        <authorList>
            <person name="Corre E."/>
            <person name="Pelletier E."/>
            <person name="Niang G."/>
            <person name="Scheremetjew M."/>
            <person name="Finn R."/>
            <person name="Kale V."/>
            <person name="Holt S."/>
            <person name="Cochrane G."/>
            <person name="Meng A."/>
            <person name="Brown T."/>
            <person name="Cohen L."/>
        </authorList>
    </citation>
    <scope>NUCLEOTIDE SEQUENCE</scope>
    <source>
        <strain evidence="1">Clade-D-RCC1621</strain>
    </source>
</reference>
<dbReference type="GO" id="GO:0008168">
    <property type="term" value="F:methyltransferase activity"/>
    <property type="evidence" value="ECO:0007669"/>
    <property type="project" value="TreeGrafter"/>
</dbReference>
<dbReference type="PANTHER" id="PTHR43591:SF24">
    <property type="entry name" value="2-METHOXY-6-POLYPRENYL-1,4-BENZOQUINOL METHYLASE, MITOCHONDRIAL"/>
    <property type="match status" value="1"/>
</dbReference>
<dbReference type="SUPFAM" id="SSF53335">
    <property type="entry name" value="S-adenosyl-L-methionine-dependent methyltransferases"/>
    <property type="match status" value="1"/>
</dbReference>
<dbReference type="Gene3D" id="3.40.50.150">
    <property type="entry name" value="Vaccinia Virus protein VP39"/>
    <property type="match status" value="1"/>
</dbReference>
<dbReference type="Pfam" id="PF01209">
    <property type="entry name" value="Ubie_methyltran"/>
    <property type="match status" value="1"/>
</dbReference>
<gene>
    <name evidence="1" type="ORF">OMED0930_LOCUS6116</name>
</gene>
<dbReference type="CDD" id="cd02440">
    <property type="entry name" value="AdoMet_MTases"/>
    <property type="match status" value="1"/>
</dbReference>
<sequence>MSAAAAGANDAKFTFDAAQAEYYEHTLTNGIFLPWASRLFDVSRPAIGDNILDVATGTGVVAIECAKTIGESGKVLAVDSSAGMLARAKAKAPEPGAGTISWLEADATAMTLPIESFDRAYCQQGLQFMPNPTEAMKRVLKALKPGGHFTCAVWSPATEKSNVIMYHLGQALMDVGRARWFDVAVKPMSWSTTTDGAGYTKLEDALIAAGFTNPDVCVEDGVFEFADMDTAVAIAKVGPYGAELVEDIELWDAFAENFANRLQPYVQPDGRVVTPARSYVGHGVAPWN</sequence>
<dbReference type="AlphaFoldDB" id="A0A7S1ENT3"/>
<evidence type="ECO:0000313" key="1">
    <source>
        <dbReference type="EMBL" id="CAD8814996.1"/>
    </source>
</evidence>
<accession>A0A7S1ENT3</accession>
<dbReference type="InterPro" id="IPR029063">
    <property type="entry name" value="SAM-dependent_MTases_sf"/>
</dbReference>
<dbReference type="EMBL" id="HBFO01008652">
    <property type="protein sequence ID" value="CAD8814996.1"/>
    <property type="molecule type" value="Transcribed_RNA"/>
</dbReference>